<keyword evidence="3" id="KW-1185">Reference proteome</keyword>
<feature type="domain" description="Microbial-type PARG catalytic" evidence="1">
    <location>
        <begin position="10"/>
        <end position="158"/>
    </location>
</feature>
<dbReference type="Proteomes" id="UP001176429">
    <property type="component" value="Unassembled WGS sequence"/>
</dbReference>
<protein>
    <submittedName>
        <fullName evidence="2">TIGR02452 family protein</fullName>
    </submittedName>
</protein>
<dbReference type="Gene3D" id="3.40.220.10">
    <property type="entry name" value="Leucine Aminopeptidase, subunit E, domain 1"/>
    <property type="match status" value="1"/>
</dbReference>
<dbReference type="PANTHER" id="PTHR35596:SF1">
    <property type="entry name" value="MICROBIAL-TYPE PARG CATALYTIC DOMAIN-CONTAINING PROTEIN"/>
    <property type="match status" value="1"/>
</dbReference>
<accession>A0ABT9BGZ1</accession>
<dbReference type="PANTHER" id="PTHR35596">
    <property type="entry name" value="DUF2263 DOMAIN-CONTAINING PROTEIN"/>
    <property type="match status" value="1"/>
</dbReference>
<dbReference type="InterPro" id="IPR012664">
    <property type="entry name" value="CHP02452"/>
</dbReference>
<dbReference type="Pfam" id="PF10021">
    <property type="entry name" value="PARG_cat_microb"/>
    <property type="match status" value="1"/>
</dbReference>
<organism evidence="2 3">
    <name type="scientific">Hymenobacter aranciens</name>
    <dbReference type="NCBI Taxonomy" id="3063996"/>
    <lineage>
        <taxon>Bacteria</taxon>
        <taxon>Pseudomonadati</taxon>
        <taxon>Bacteroidota</taxon>
        <taxon>Cytophagia</taxon>
        <taxon>Cytophagales</taxon>
        <taxon>Hymenobacteraceae</taxon>
        <taxon>Hymenobacter</taxon>
    </lineage>
</organism>
<sequence length="280" mass="30475">MNRDIRQRIAQSTLDALAQGAYHTAEQQRVPLAEAQRAAETGSVLYRPNQADELLRELEKPAGAPAGVQVYQATTLEAAAALAKPGGRVGCLNFASARNPGGGFLGGSQAQEESLARSSGLYPCLTQFREMYAHNARPDSTGLYSDYFIYSPGVPVFRGEAGEWLEQPFTVDFITAPAVNAGALRRNSPELLPQLRPTMQRRLRLVLAAAARHGIANLVLGAWGCGVFGNEPAEVAELFAEALADERIRGRFRRIDFAIFDPKPPHDTLLAFERALKPFL</sequence>
<evidence type="ECO:0000313" key="2">
    <source>
        <dbReference type="EMBL" id="MDO7875788.1"/>
    </source>
</evidence>
<dbReference type="EMBL" id="JAUQSY010000008">
    <property type="protein sequence ID" value="MDO7875788.1"/>
    <property type="molecule type" value="Genomic_DNA"/>
</dbReference>
<dbReference type="SUPFAM" id="SSF52949">
    <property type="entry name" value="Macro domain-like"/>
    <property type="match status" value="1"/>
</dbReference>
<proteinExistence type="predicted"/>
<evidence type="ECO:0000259" key="1">
    <source>
        <dbReference type="Pfam" id="PF10021"/>
    </source>
</evidence>
<gene>
    <name evidence="2" type="ORF">Q5H93_13680</name>
</gene>
<dbReference type="NCBIfam" id="TIGR02452">
    <property type="entry name" value="TIGR02452 family protein"/>
    <property type="match status" value="1"/>
</dbReference>
<dbReference type="InterPro" id="IPR043472">
    <property type="entry name" value="Macro_dom-like"/>
</dbReference>
<dbReference type="PIRSF" id="PIRSF014899">
    <property type="entry name" value="UCP014899"/>
    <property type="match status" value="1"/>
</dbReference>
<dbReference type="InterPro" id="IPR019261">
    <property type="entry name" value="PARG_cat_microbial"/>
</dbReference>
<evidence type="ECO:0000313" key="3">
    <source>
        <dbReference type="Proteomes" id="UP001176429"/>
    </source>
</evidence>
<comment type="caution">
    <text evidence="2">The sequence shown here is derived from an EMBL/GenBank/DDBJ whole genome shotgun (WGS) entry which is preliminary data.</text>
</comment>
<name>A0ABT9BGZ1_9BACT</name>
<reference evidence="2" key="1">
    <citation type="submission" date="2023-07" db="EMBL/GenBank/DDBJ databases">
        <authorList>
            <person name="Kim M.K."/>
        </authorList>
    </citation>
    <scope>NUCLEOTIDE SEQUENCE</scope>
    <source>
        <strain evidence="2">ASUV-10-1</strain>
    </source>
</reference>
<dbReference type="RefSeq" id="WP_305007111.1">
    <property type="nucleotide sequence ID" value="NZ_JAUQSY010000008.1"/>
</dbReference>